<gene>
    <name evidence="5" type="ORF">JRO89_XS10G0009800</name>
</gene>
<keyword evidence="4" id="KW-0812">Transmembrane</keyword>
<evidence type="ECO:0000256" key="3">
    <source>
        <dbReference type="ARBA" id="ARBA00022475"/>
    </source>
</evidence>
<comment type="subcellular location">
    <subcellularLocation>
        <location evidence="1">Cell membrane</location>
        <topology evidence="1">Multi-pass membrane protein</topology>
    </subcellularLocation>
</comment>
<feature type="transmembrane region" description="Helical" evidence="4">
    <location>
        <begin position="294"/>
        <end position="317"/>
    </location>
</feature>
<sequence length="341" mass="38708">MSCGPTRPLDPSGAFSWDSRKSSVESLTWPRIPYLPFSLPHYVANMVLTCVLSFLNYTSLAIVGYITVTFGVVSLSSFVILVLFAIPKIKFIRWLSLGQKGVNKYWTLFFNTLFWNLNFLDNASTLAGEVEDPQRTYPKALFSAGLLTCLAYLLPLLAVSRVVPLDQKDWINCYFANVTLFIVGKWLKICVEIGTCLTLVRLYEAQLSNCAYLILSMIDIGFLPEAFGVRSKLFDMAWMGILILTLVTLAVSYMDFANIISCVNFLYSLGMLLEFASFLWLRRKLPTLERLFRVSLELPSLVALCLVPYGLLIYVMVVANRTFYLVSAVLTIFGIFWYFFH</sequence>
<feature type="transmembrane region" description="Helical" evidence="4">
    <location>
        <begin position="63"/>
        <end position="84"/>
    </location>
</feature>
<keyword evidence="2" id="KW-0813">Transport</keyword>
<dbReference type="PIRSF" id="PIRSF006060">
    <property type="entry name" value="AA_transporter"/>
    <property type="match status" value="1"/>
</dbReference>
<keyword evidence="4" id="KW-1133">Transmembrane helix</keyword>
<evidence type="ECO:0000313" key="6">
    <source>
        <dbReference type="Proteomes" id="UP000827721"/>
    </source>
</evidence>
<feature type="transmembrane region" description="Helical" evidence="4">
    <location>
        <begin position="140"/>
        <end position="163"/>
    </location>
</feature>
<reference evidence="5 6" key="1">
    <citation type="submission" date="2021-02" db="EMBL/GenBank/DDBJ databases">
        <title>Plant Genome Project.</title>
        <authorList>
            <person name="Zhang R.-G."/>
        </authorList>
    </citation>
    <scope>NUCLEOTIDE SEQUENCE [LARGE SCALE GENOMIC DNA]</scope>
    <source>
        <tissue evidence="5">Leaves</tissue>
    </source>
</reference>
<feature type="transmembrane region" description="Helical" evidence="4">
    <location>
        <begin position="265"/>
        <end position="282"/>
    </location>
</feature>
<accession>A0ABQ8HH42</accession>
<evidence type="ECO:0000256" key="1">
    <source>
        <dbReference type="ARBA" id="ARBA00004651"/>
    </source>
</evidence>
<feature type="transmembrane region" description="Helical" evidence="4">
    <location>
        <begin position="323"/>
        <end position="340"/>
    </location>
</feature>
<dbReference type="EMBL" id="JAFEMO010000010">
    <property type="protein sequence ID" value="KAH7560395.1"/>
    <property type="molecule type" value="Genomic_DNA"/>
</dbReference>
<keyword evidence="4" id="KW-0472">Membrane</keyword>
<keyword evidence="6" id="KW-1185">Reference proteome</keyword>
<feature type="transmembrane region" description="Helical" evidence="4">
    <location>
        <begin position="175"/>
        <end position="200"/>
    </location>
</feature>
<evidence type="ECO:0000313" key="5">
    <source>
        <dbReference type="EMBL" id="KAH7560395.1"/>
    </source>
</evidence>
<dbReference type="PANTHER" id="PTHR45826:SF18">
    <property type="entry name" value="NEUTRAL AMINO ACID TRANSPORTER"/>
    <property type="match status" value="1"/>
</dbReference>
<name>A0ABQ8HH42_9ROSI</name>
<dbReference type="Gene3D" id="1.20.1740.10">
    <property type="entry name" value="Amino acid/polyamine transporter I"/>
    <property type="match status" value="1"/>
</dbReference>
<evidence type="ECO:0000256" key="2">
    <source>
        <dbReference type="ARBA" id="ARBA00022448"/>
    </source>
</evidence>
<proteinExistence type="predicted"/>
<feature type="transmembrane region" description="Helical" evidence="4">
    <location>
        <begin position="236"/>
        <end position="253"/>
    </location>
</feature>
<feature type="transmembrane region" description="Helical" evidence="4">
    <location>
        <begin position="206"/>
        <end position="224"/>
    </location>
</feature>
<protein>
    <submittedName>
        <fullName evidence="5">Uncharacterized protein</fullName>
    </submittedName>
</protein>
<dbReference type="PANTHER" id="PTHR45826">
    <property type="entry name" value="POLYAMINE TRANSPORTER PUT1"/>
    <property type="match status" value="1"/>
</dbReference>
<keyword evidence="3" id="KW-1003">Cell membrane</keyword>
<dbReference type="Proteomes" id="UP000827721">
    <property type="component" value="Unassembled WGS sequence"/>
</dbReference>
<organism evidence="5 6">
    <name type="scientific">Xanthoceras sorbifolium</name>
    <dbReference type="NCBI Taxonomy" id="99658"/>
    <lineage>
        <taxon>Eukaryota</taxon>
        <taxon>Viridiplantae</taxon>
        <taxon>Streptophyta</taxon>
        <taxon>Embryophyta</taxon>
        <taxon>Tracheophyta</taxon>
        <taxon>Spermatophyta</taxon>
        <taxon>Magnoliopsida</taxon>
        <taxon>eudicotyledons</taxon>
        <taxon>Gunneridae</taxon>
        <taxon>Pentapetalae</taxon>
        <taxon>rosids</taxon>
        <taxon>malvids</taxon>
        <taxon>Sapindales</taxon>
        <taxon>Sapindaceae</taxon>
        <taxon>Xanthoceroideae</taxon>
        <taxon>Xanthoceras</taxon>
    </lineage>
</organism>
<comment type="caution">
    <text evidence="5">The sequence shown here is derived from an EMBL/GenBank/DDBJ whole genome shotgun (WGS) entry which is preliminary data.</text>
</comment>
<dbReference type="InterPro" id="IPR044566">
    <property type="entry name" value="RMV1-like"/>
</dbReference>
<evidence type="ECO:0000256" key="4">
    <source>
        <dbReference type="SAM" id="Phobius"/>
    </source>
</evidence>